<gene>
    <name evidence="1" type="ORF">F4561_005076</name>
</gene>
<proteinExistence type="predicted"/>
<keyword evidence="2" id="KW-1185">Reference proteome</keyword>
<accession>A0A7W7RMN4</accession>
<evidence type="ECO:0000313" key="1">
    <source>
        <dbReference type="EMBL" id="MBB4934256.1"/>
    </source>
</evidence>
<dbReference type="AlphaFoldDB" id="A0A7W7RMN4"/>
<dbReference type="Pfam" id="PF20199">
    <property type="entry name" value="RepSA"/>
    <property type="match status" value="1"/>
</dbReference>
<comment type="caution">
    <text evidence="1">The sequence shown here is derived from an EMBL/GenBank/DDBJ whole genome shotgun (WGS) entry which is preliminary data.</text>
</comment>
<evidence type="ECO:0008006" key="3">
    <source>
        <dbReference type="Google" id="ProtNLM"/>
    </source>
</evidence>
<reference evidence="1 2" key="1">
    <citation type="submission" date="2020-08" db="EMBL/GenBank/DDBJ databases">
        <title>Sequencing the genomes of 1000 actinobacteria strains.</title>
        <authorList>
            <person name="Klenk H.-P."/>
        </authorList>
    </citation>
    <scope>NUCLEOTIDE SEQUENCE [LARGE SCALE GENOMIC DNA]</scope>
    <source>
        <strain evidence="1 2">DSM 102030</strain>
    </source>
</reference>
<dbReference type="Proteomes" id="UP000523007">
    <property type="component" value="Unassembled WGS sequence"/>
</dbReference>
<dbReference type="EMBL" id="JACHJT010000001">
    <property type="protein sequence ID" value="MBB4934256.1"/>
    <property type="molecule type" value="Genomic_DNA"/>
</dbReference>
<organism evidence="1 2">
    <name type="scientific">Lipingzhangella halophila</name>
    <dbReference type="NCBI Taxonomy" id="1783352"/>
    <lineage>
        <taxon>Bacteria</taxon>
        <taxon>Bacillati</taxon>
        <taxon>Actinomycetota</taxon>
        <taxon>Actinomycetes</taxon>
        <taxon>Streptosporangiales</taxon>
        <taxon>Nocardiopsidaceae</taxon>
        <taxon>Lipingzhangella</taxon>
    </lineage>
</organism>
<dbReference type="InterPro" id="IPR046828">
    <property type="entry name" value="RepSA"/>
</dbReference>
<protein>
    <recommendedName>
        <fullName evidence="3">Replication initiation protein</fullName>
    </recommendedName>
</protein>
<evidence type="ECO:0000313" key="2">
    <source>
        <dbReference type="Proteomes" id="UP000523007"/>
    </source>
</evidence>
<sequence length="325" mass="35915">MHAPDHPVVGTPLCAACYDYTGAVLWHAHLGELWRRTRIGIDRALAPLASEAVGHTIPATRLRDHVKVAYVKVAEFQKRGVVHLHVVVRLDGVDGADSSAVVPPPAWASAGMLRAAIDQAVRSASVAMPSPDGVMRTAEWGSQYDVSEISDGARTAAYLAKYATKTASDSIGSGPVLARRIRRLRRGWLRRTVGAHVARMVETAWELGGRGDLAYLKLRRWAHMLGFRGHFSTKSRAYSVTLGALRAVRRQWRARQNSVSGQPDVWHAQNDESTEVVGQWRYAGRGYVGSADALLVEAMAREYEETKIEYREQIAREKQLAAEIF</sequence>
<name>A0A7W7RMN4_9ACTN</name>